<organism evidence="7 8">
    <name type="scientific">Gemmata algarum</name>
    <dbReference type="NCBI Taxonomy" id="2975278"/>
    <lineage>
        <taxon>Bacteria</taxon>
        <taxon>Pseudomonadati</taxon>
        <taxon>Planctomycetota</taxon>
        <taxon>Planctomycetia</taxon>
        <taxon>Gemmatales</taxon>
        <taxon>Gemmataceae</taxon>
        <taxon>Gemmata</taxon>
    </lineage>
</organism>
<evidence type="ECO:0000256" key="2">
    <source>
        <dbReference type="RuleBase" id="RU004003"/>
    </source>
</evidence>
<dbReference type="EMBL" id="JAXBLV010000206">
    <property type="protein sequence ID" value="MDY3562072.1"/>
    <property type="molecule type" value="Genomic_DNA"/>
</dbReference>
<dbReference type="RefSeq" id="WP_320688409.1">
    <property type="nucleotide sequence ID" value="NZ_JAXBLV010000206.1"/>
</dbReference>
<evidence type="ECO:0000256" key="1">
    <source>
        <dbReference type="ARBA" id="ARBA00022729"/>
    </source>
</evidence>
<feature type="domain" description="Type II/III secretion system secretin-like" evidence="5">
    <location>
        <begin position="474"/>
        <end position="590"/>
    </location>
</feature>
<accession>A0ABU5F3B3</accession>
<dbReference type="Pfam" id="PF00263">
    <property type="entry name" value="Secretin"/>
    <property type="match status" value="1"/>
</dbReference>
<evidence type="ECO:0000313" key="8">
    <source>
        <dbReference type="Proteomes" id="UP001272242"/>
    </source>
</evidence>
<name>A0ABU5F3B3_9BACT</name>
<feature type="domain" description="NolW-like" evidence="6">
    <location>
        <begin position="368"/>
        <end position="428"/>
    </location>
</feature>
<dbReference type="PANTHER" id="PTHR30604">
    <property type="entry name" value="PROTEIN TRANSPORT PROTEIN HOFQ"/>
    <property type="match status" value="1"/>
</dbReference>
<evidence type="ECO:0000259" key="5">
    <source>
        <dbReference type="Pfam" id="PF00263"/>
    </source>
</evidence>
<feature type="chain" id="PRO_5046275480" description="NolW-like domain-containing protein" evidence="4">
    <location>
        <begin position="21"/>
        <end position="632"/>
    </location>
</feature>
<keyword evidence="1 4" id="KW-0732">Signal</keyword>
<dbReference type="Gene3D" id="3.30.1370.120">
    <property type="match status" value="1"/>
</dbReference>
<reference evidence="8" key="1">
    <citation type="journal article" date="2023" name="Mar. Drugs">
        <title>Gemmata algarum, a Novel Planctomycete Isolated from an Algal Mat, Displays Antimicrobial Activity.</title>
        <authorList>
            <person name="Kumar G."/>
            <person name="Kallscheuer N."/>
            <person name="Kashif M."/>
            <person name="Ahamad S."/>
            <person name="Jagadeeshwari U."/>
            <person name="Pannikurungottu S."/>
            <person name="Haufschild T."/>
            <person name="Kabuu M."/>
            <person name="Sasikala C."/>
            <person name="Jogler C."/>
            <person name="Ramana C."/>
        </authorList>
    </citation>
    <scope>NUCLEOTIDE SEQUENCE [LARGE SCALE GENOMIC DNA]</scope>
    <source>
        <strain evidence="8">JC673</strain>
    </source>
</reference>
<dbReference type="InterPro" id="IPR005644">
    <property type="entry name" value="NolW-like"/>
</dbReference>
<comment type="caution">
    <text evidence="7">The sequence shown here is derived from an EMBL/GenBank/DDBJ whole genome shotgun (WGS) entry which is preliminary data.</text>
</comment>
<dbReference type="Pfam" id="PF03958">
    <property type="entry name" value="Secretin_N"/>
    <property type="match status" value="1"/>
</dbReference>
<keyword evidence="8" id="KW-1185">Reference proteome</keyword>
<dbReference type="Proteomes" id="UP001272242">
    <property type="component" value="Unassembled WGS sequence"/>
</dbReference>
<protein>
    <recommendedName>
        <fullName evidence="9">NolW-like domain-containing protein</fullName>
    </recommendedName>
</protein>
<feature type="signal peptide" evidence="4">
    <location>
        <begin position="1"/>
        <end position="20"/>
    </location>
</feature>
<sequence>MRFRTLIATLAVLFALPALAEDLRPLVPPRAWATVAETPAAAPVKPQVTKVFTVTELVGPSLSPEGEKAATAQPSNAQKLVKLVTGMVRPYSWVGAGGTGKVEYYDIGAALVVTNTADVITEIGDLLEALRRVSVMNLVYDVRLVRAPANVFERAGVKAARDTVLTDAQLRAVLDASQADRDASVTPFPRITAAASETATSKCGNTQTFVTGLDVTKVKGASVLVPRQTAVHLGESVTVKGVVSADRNYVHVEASVSRTQLVGNVELIPVTTQITPVFEGGAQGKPVPFTQFVQAPDVRKESVERSAVVPNGGTLVIGSWKQAAEGRGKDKPGPELEVLALATVRTAFDIDAFQKHLTAPGTPLRNSVHKLRSVAAADAALVLGARFQRAGTKLVAEPVSNSLLVSGDKDTVEQIGKLITELDKPLPQTVVQAMIVDVPDGFLAKCGLTAERGTSECVLTPREAERLNAFLRAAKEKGECEVLSRPQVQVADNQTGYVQIGQNYPVALAGGKVESKFAGTALRVTPCLAPDGQTVKLTTEVQNGKVIPGTVMTAFIPGTAFPVTTLVPATVCTHEVRTHVAVPAGHTAVVAVPVAEPAPAAGAPQSGARTQTIVVLTPIPVVHDVGSKPAGK</sequence>
<comment type="subcellular location">
    <subcellularLocation>
        <location evidence="3">Cell outer membrane</location>
    </subcellularLocation>
</comment>
<dbReference type="InterPro" id="IPR004846">
    <property type="entry name" value="T2SS/T3SS_dom"/>
</dbReference>
<proteinExistence type="inferred from homology"/>
<dbReference type="InterPro" id="IPR051808">
    <property type="entry name" value="Type_IV_pilus_biogenesis"/>
</dbReference>
<dbReference type="PANTHER" id="PTHR30604:SF1">
    <property type="entry name" value="DNA UTILIZATION PROTEIN HOFQ"/>
    <property type="match status" value="1"/>
</dbReference>
<gene>
    <name evidence="7" type="ORF">R5W23_003518</name>
</gene>
<dbReference type="InterPro" id="IPR038591">
    <property type="entry name" value="NolW-like_sf"/>
</dbReference>
<evidence type="ECO:0000256" key="4">
    <source>
        <dbReference type="SAM" id="SignalP"/>
    </source>
</evidence>
<evidence type="ECO:0000256" key="3">
    <source>
        <dbReference type="RuleBase" id="RU004004"/>
    </source>
</evidence>
<comment type="similarity">
    <text evidence="2">Belongs to the bacterial secretin family.</text>
</comment>
<evidence type="ECO:0008006" key="9">
    <source>
        <dbReference type="Google" id="ProtNLM"/>
    </source>
</evidence>
<keyword evidence="3" id="KW-0813">Transport</keyword>
<evidence type="ECO:0000259" key="6">
    <source>
        <dbReference type="Pfam" id="PF03958"/>
    </source>
</evidence>
<evidence type="ECO:0000313" key="7">
    <source>
        <dbReference type="EMBL" id="MDY3562072.1"/>
    </source>
</evidence>